<keyword evidence="8" id="KW-1185">Reference proteome</keyword>
<feature type="region of interest" description="Disordered" evidence="6">
    <location>
        <begin position="145"/>
        <end position="174"/>
    </location>
</feature>
<dbReference type="RefSeq" id="XP_003674793.1">
    <property type="nucleotide sequence ID" value="XM_003674745.1"/>
</dbReference>
<dbReference type="GO" id="GO:0071013">
    <property type="term" value="C:catalytic step 2 spliceosome"/>
    <property type="evidence" value="ECO:0007669"/>
    <property type="project" value="TreeGrafter"/>
</dbReference>
<dbReference type="PANTHER" id="PTHR12718">
    <property type="entry name" value="CELL CYCLE CONTROL PROTEIN CWF15"/>
    <property type="match status" value="1"/>
</dbReference>
<dbReference type="OMA" id="YRYARIS"/>
<evidence type="ECO:0000256" key="3">
    <source>
        <dbReference type="ARBA" id="ARBA00020693"/>
    </source>
</evidence>
<proteinExistence type="inferred from homology"/>
<dbReference type="InParanoid" id="G0VBU3"/>
<reference evidence="7 8" key="1">
    <citation type="journal article" date="2011" name="Proc. Natl. Acad. Sci. U.S.A.">
        <title>Evolutionary erosion of yeast sex chromosomes by mating-type switching accidents.</title>
        <authorList>
            <person name="Gordon J.L."/>
            <person name="Armisen D."/>
            <person name="Proux-Wera E."/>
            <person name="Oheigeartaigh S.S."/>
            <person name="Byrne K.P."/>
            <person name="Wolfe K.H."/>
        </authorList>
    </citation>
    <scope>NUCLEOTIDE SEQUENCE [LARGE SCALE GENOMIC DNA]</scope>
    <source>
        <strain evidence="8">ATCC 76901 / BCRC 22586 / CBS 4309 / NBRC 1992 / NRRL Y-12630</strain>
    </source>
</reference>
<dbReference type="Proteomes" id="UP000001640">
    <property type="component" value="Chromosome 2"/>
</dbReference>
<evidence type="ECO:0000256" key="1">
    <source>
        <dbReference type="ARBA" id="ARBA00003777"/>
    </source>
</evidence>
<comment type="similarity">
    <text evidence="2">Belongs to the CWC15 family.</text>
</comment>
<dbReference type="InterPro" id="IPR006973">
    <property type="entry name" value="Cwf_Cwc_15"/>
</dbReference>
<feature type="compositionally biased region" description="Acidic residues" evidence="6">
    <location>
        <begin position="85"/>
        <end position="105"/>
    </location>
</feature>
<dbReference type="GO" id="GO:0045292">
    <property type="term" value="P:mRNA cis splicing, via spliceosome"/>
    <property type="evidence" value="ECO:0007669"/>
    <property type="project" value="TreeGrafter"/>
</dbReference>
<evidence type="ECO:0000256" key="4">
    <source>
        <dbReference type="ARBA" id="ARBA00022664"/>
    </source>
</evidence>
<evidence type="ECO:0000313" key="8">
    <source>
        <dbReference type="Proteomes" id="UP000001640"/>
    </source>
</evidence>
<protein>
    <recommendedName>
        <fullName evidence="3">Pre-mRNA-splicing factor CWC15</fullName>
    </recommendedName>
</protein>
<dbReference type="HOGENOM" id="CLU_100667_0_0_1"/>
<organism evidence="7 8">
    <name type="scientific">Naumovozyma castellii</name>
    <name type="common">Yeast</name>
    <name type="synonym">Saccharomyces castellii</name>
    <dbReference type="NCBI Taxonomy" id="27288"/>
    <lineage>
        <taxon>Eukaryota</taxon>
        <taxon>Fungi</taxon>
        <taxon>Dikarya</taxon>
        <taxon>Ascomycota</taxon>
        <taxon>Saccharomycotina</taxon>
        <taxon>Saccharomycetes</taxon>
        <taxon>Saccharomycetales</taxon>
        <taxon>Saccharomycetaceae</taxon>
        <taxon>Naumovozyma</taxon>
    </lineage>
</organism>
<evidence type="ECO:0000256" key="2">
    <source>
        <dbReference type="ARBA" id="ARBA00006644"/>
    </source>
</evidence>
<dbReference type="GeneID" id="96901979"/>
<dbReference type="Pfam" id="PF04889">
    <property type="entry name" value="Cwf_Cwc_15"/>
    <property type="match status" value="2"/>
</dbReference>
<dbReference type="AlphaFoldDB" id="G0VBU3"/>
<keyword evidence="5" id="KW-0508">mRNA splicing</keyword>
<dbReference type="eggNOG" id="KOG3228">
    <property type="taxonomic scope" value="Eukaryota"/>
</dbReference>
<comment type="function">
    <text evidence="1">Involved in pre-mRNA splicing.</text>
</comment>
<dbReference type="GO" id="GO:0005684">
    <property type="term" value="C:U2-type spliceosomal complex"/>
    <property type="evidence" value="ECO:0007669"/>
    <property type="project" value="EnsemblFungi"/>
</dbReference>
<evidence type="ECO:0000256" key="5">
    <source>
        <dbReference type="ARBA" id="ARBA00023187"/>
    </source>
</evidence>
<accession>G0VBU3</accession>
<dbReference type="STRING" id="1064592.G0VBU3"/>
<dbReference type="KEGG" id="ncs:NCAS_0B03350"/>
<dbReference type="GO" id="GO:0000974">
    <property type="term" value="C:Prp19 complex"/>
    <property type="evidence" value="ECO:0007669"/>
    <property type="project" value="EnsemblFungi"/>
</dbReference>
<sequence>MTTSHRPQLEARNGGKSAAYTPTSIQHARLLPGHNKLKLRSKTKGRSKNASPSKLNTEIDDDKNAGRNFLELPDKETAKGTSVSTEDESSEDEDEEEDEEEEEELRNELYKIRQEREQKEKMLKQNFIKKEEEGIDESILSIPKGKKSWRDNSTFSRHKVSKKSSNKNTEYINNMGKSKYHQDFLRKFVR</sequence>
<dbReference type="FunCoup" id="G0VBU3">
    <property type="interactions" value="176"/>
</dbReference>
<keyword evidence="4" id="KW-0507">mRNA processing</keyword>
<feature type="compositionally biased region" description="Basic residues" evidence="6">
    <location>
        <begin position="35"/>
        <end position="47"/>
    </location>
</feature>
<dbReference type="GO" id="GO:0003723">
    <property type="term" value="F:RNA binding"/>
    <property type="evidence" value="ECO:0007669"/>
    <property type="project" value="TreeGrafter"/>
</dbReference>
<evidence type="ECO:0000313" key="7">
    <source>
        <dbReference type="EMBL" id="CCC68419.1"/>
    </source>
</evidence>
<gene>
    <name evidence="7" type="primary">NCAS0B03350</name>
    <name evidence="7" type="ordered locus">NCAS_0B03350</name>
</gene>
<dbReference type="PANTHER" id="PTHR12718:SF2">
    <property type="entry name" value="SPLICEOSOME-ASSOCIATED PROTEIN CWC15 HOMOLOG"/>
    <property type="match status" value="1"/>
</dbReference>
<dbReference type="OrthoDB" id="30179at2759"/>
<reference key="2">
    <citation type="submission" date="2011-08" db="EMBL/GenBank/DDBJ databases">
        <title>Genome sequence of Naumovozyma castellii.</title>
        <authorList>
            <person name="Gordon J.L."/>
            <person name="Armisen D."/>
            <person name="Proux-Wera E."/>
            <person name="OhEigeartaigh S.S."/>
            <person name="Byrne K.P."/>
            <person name="Wolfe K.H."/>
        </authorList>
    </citation>
    <scope>NUCLEOTIDE SEQUENCE</scope>
    <source>
        <strain>Type strain:CBS 4309</strain>
    </source>
</reference>
<feature type="compositionally biased region" description="Basic and acidic residues" evidence="6">
    <location>
        <begin position="106"/>
        <end position="119"/>
    </location>
</feature>
<dbReference type="EMBL" id="HE576753">
    <property type="protein sequence ID" value="CCC68419.1"/>
    <property type="molecule type" value="Genomic_DNA"/>
</dbReference>
<evidence type="ECO:0000256" key="6">
    <source>
        <dbReference type="SAM" id="MobiDB-lite"/>
    </source>
</evidence>
<feature type="region of interest" description="Disordered" evidence="6">
    <location>
        <begin position="1"/>
        <end position="119"/>
    </location>
</feature>
<name>G0VBU3_NAUCA</name>
<feature type="compositionally biased region" description="Basic residues" evidence="6">
    <location>
        <begin position="156"/>
        <end position="165"/>
    </location>
</feature>